<evidence type="ECO:0000313" key="3">
    <source>
        <dbReference type="EMBL" id="KAF2250965.1"/>
    </source>
</evidence>
<protein>
    <submittedName>
        <fullName evidence="3">Uncharacterized protein</fullName>
    </submittedName>
</protein>
<proteinExistence type="predicted"/>
<feature type="transmembrane region" description="Helical" evidence="2">
    <location>
        <begin position="26"/>
        <end position="48"/>
    </location>
</feature>
<name>A0A6A6IK39_9PLEO</name>
<sequence>MASFRRRSLGPVEDDVPSPPHTPCSASVSSVFFVAGSFVAPLWLARAAPVSWIARMRRCELAHRLWAQQRYRY</sequence>
<accession>A0A6A6IK39</accession>
<organism evidence="3 4">
    <name type="scientific">Trematosphaeria pertusa</name>
    <dbReference type="NCBI Taxonomy" id="390896"/>
    <lineage>
        <taxon>Eukaryota</taxon>
        <taxon>Fungi</taxon>
        <taxon>Dikarya</taxon>
        <taxon>Ascomycota</taxon>
        <taxon>Pezizomycotina</taxon>
        <taxon>Dothideomycetes</taxon>
        <taxon>Pleosporomycetidae</taxon>
        <taxon>Pleosporales</taxon>
        <taxon>Massarineae</taxon>
        <taxon>Trematosphaeriaceae</taxon>
        <taxon>Trematosphaeria</taxon>
    </lineage>
</organism>
<dbReference type="GeneID" id="54581972"/>
<keyword evidence="4" id="KW-1185">Reference proteome</keyword>
<reference evidence="3" key="1">
    <citation type="journal article" date="2020" name="Stud. Mycol.">
        <title>101 Dothideomycetes genomes: a test case for predicting lifestyles and emergence of pathogens.</title>
        <authorList>
            <person name="Haridas S."/>
            <person name="Albert R."/>
            <person name="Binder M."/>
            <person name="Bloem J."/>
            <person name="Labutti K."/>
            <person name="Salamov A."/>
            <person name="Andreopoulos B."/>
            <person name="Baker S."/>
            <person name="Barry K."/>
            <person name="Bills G."/>
            <person name="Bluhm B."/>
            <person name="Cannon C."/>
            <person name="Castanera R."/>
            <person name="Culley D."/>
            <person name="Daum C."/>
            <person name="Ezra D."/>
            <person name="Gonzalez J."/>
            <person name="Henrissat B."/>
            <person name="Kuo A."/>
            <person name="Liang C."/>
            <person name="Lipzen A."/>
            <person name="Lutzoni F."/>
            <person name="Magnuson J."/>
            <person name="Mondo S."/>
            <person name="Nolan M."/>
            <person name="Ohm R."/>
            <person name="Pangilinan J."/>
            <person name="Park H.-J."/>
            <person name="Ramirez L."/>
            <person name="Alfaro M."/>
            <person name="Sun H."/>
            <person name="Tritt A."/>
            <person name="Yoshinaga Y."/>
            <person name="Zwiers L.-H."/>
            <person name="Turgeon B."/>
            <person name="Goodwin S."/>
            <person name="Spatafora J."/>
            <person name="Crous P."/>
            <person name="Grigoriev I."/>
        </authorList>
    </citation>
    <scope>NUCLEOTIDE SEQUENCE</scope>
    <source>
        <strain evidence="3">CBS 122368</strain>
    </source>
</reference>
<keyword evidence="2" id="KW-1133">Transmembrane helix</keyword>
<dbReference type="Proteomes" id="UP000800094">
    <property type="component" value="Unassembled WGS sequence"/>
</dbReference>
<evidence type="ECO:0000313" key="4">
    <source>
        <dbReference type="Proteomes" id="UP000800094"/>
    </source>
</evidence>
<dbReference type="EMBL" id="ML987193">
    <property type="protein sequence ID" value="KAF2250965.1"/>
    <property type="molecule type" value="Genomic_DNA"/>
</dbReference>
<evidence type="ECO:0000256" key="2">
    <source>
        <dbReference type="SAM" id="Phobius"/>
    </source>
</evidence>
<dbReference type="RefSeq" id="XP_033685969.1">
    <property type="nucleotide sequence ID" value="XM_033828642.1"/>
</dbReference>
<keyword evidence="2" id="KW-0472">Membrane</keyword>
<dbReference type="AlphaFoldDB" id="A0A6A6IK39"/>
<evidence type="ECO:0000256" key="1">
    <source>
        <dbReference type="SAM" id="MobiDB-lite"/>
    </source>
</evidence>
<feature type="region of interest" description="Disordered" evidence="1">
    <location>
        <begin position="1"/>
        <end position="21"/>
    </location>
</feature>
<gene>
    <name evidence="3" type="ORF">BU26DRAFT_517721</name>
</gene>
<keyword evidence="2" id="KW-0812">Transmembrane</keyword>